<sequence length="311" mass="35948">MFKALYRYRSKQMMGKVTAFKYISVLLNNKNEEQRAESTRASKADFERFRPRYDDDDEDSPSYHSREGLFYISRQTNEVPGDGFVEQNNCEVTPQINKTSSIRTNVPSRVPLFVPHKSAPNKMAKREPDKFDGKSVDWQDYIVHFEQTAKWNDWDDESKAQQLCMCLRGTAQKLLGGAKSNVLADYTSLKDMLSRRFAPKERITAYRCEFNSRIRRKSESIQDYGYALQRLLSKRIEEINKTIPLQCTKCKRLGNVIKDCRVPTCYNCQKVGHVSKDCKAPKSNRKQNNSNQDLNKESLSSGSETQGVDQE</sequence>
<feature type="domain" description="CCHC-type" evidence="3">
    <location>
        <begin position="265"/>
        <end position="279"/>
    </location>
</feature>
<dbReference type="EMBL" id="CACVKT020002592">
    <property type="protein sequence ID" value="CAC5378793.1"/>
    <property type="molecule type" value="Genomic_DNA"/>
</dbReference>
<feature type="region of interest" description="Disordered" evidence="2">
    <location>
        <begin position="32"/>
        <end position="64"/>
    </location>
</feature>
<evidence type="ECO:0000313" key="4">
    <source>
        <dbReference type="EMBL" id="CAC5378793.1"/>
    </source>
</evidence>
<dbReference type="Proteomes" id="UP000507470">
    <property type="component" value="Unassembled WGS sequence"/>
</dbReference>
<evidence type="ECO:0000256" key="2">
    <source>
        <dbReference type="SAM" id="MobiDB-lite"/>
    </source>
</evidence>
<dbReference type="Gene3D" id="4.10.60.10">
    <property type="entry name" value="Zinc finger, CCHC-type"/>
    <property type="match status" value="1"/>
</dbReference>
<accession>A0A6J8B5K5</accession>
<dbReference type="Pfam" id="PF00098">
    <property type="entry name" value="zf-CCHC"/>
    <property type="match status" value="1"/>
</dbReference>
<dbReference type="GO" id="GO:0003676">
    <property type="term" value="F:nucleic acid binding"/>
    <property type="evidence" value="ECO:0007669"/>
    <property type="project" value="InterPro"/>
</dbReference>
<gene>
    <name evidence="4" type="ORF">MCOR_14934</name>
</gene>
<reference evidence="4 5" key="1">
    <citation type="submission" date="2020-06" db="EMBL/GenBank/DDBJ databases">
        <authorList>
            <person name="Li R."/>
            <person name="Bekaert M."/>
        </authorList>
    </citation>
    <scope>NUCLEOTIDE SEQUENCE [LARGE SCALE GENOMIC DNA]</scope>
    <source>
        <strain evidence="5">wild</strain>
    </source>
</reference>
<dbReference type="PROSITE" id="PS50158">
    <property type="entry name" value="ZF_CCHC"/>
    <property type="match status" value="1"/>
</dbReference>
<organism evidence="4 5">
    <name type="scientific">Mytilus coruscus</name>
    <name type="common">Sea mussel</name>
    <dbReference type="NCBI Taxonomy" id="42192"/>
    <lineage>
        <taxon>Eukaryota</taxon>
        <taxon>Metazoa</taxon>
        <taxon>Spiralia</taxon>
        <taxon>Lophotrochozoa</taxon>
        <taxon>Mollusca</taxon>
        <taxon>Bivalvia</taxon>
        <taxon>Autobranchia</taxon>
        <taxon>Pteriomorphia</taxon>
        <taxon>Mytilida</taxon>
        <taxon>Mytiloidea</taxon>
        <taxon>Mytilidae</taxon>
        <taxon>Mytilinae</taxon>
        <taxon>Mytilus</taxon>
    </lineage>
</organism>
<proteinExistence type="predicted"/>
<evidence type="ECO:0000256" key="1">
    <source>
        <dbReference type="PROSITE-ProRule" id="PRU00047"/>
    </source>
</evidence>
<feature type="region of interest" description="Disordered" evidence="2">
    <location>
        <begin position="278"/>
        <end position="311"/>
    </location>
</feature>
<keyword evidence="1" id="KW-0479">Metal-binding</keyword>
<keyword evidence="1" id="KW-0863">Zinc-finger</keyword>
<evidence type="ECO:0000313" key="5">
    <source>
        <dbReference type="Proteomes" id="UP000507470"/>
    </source>
</evidence>
<feature type="compositionally biased region" description="Polar residues" evidence="2">
    <location>
        <begin position="286"/>
        <end position="311"/>
    </location>
</feature>
<keyword evidence="5" id="KW-1185">Reference proteome</keyword>
<feature type="compositionally biased region" description="Basic and acidic residues" evidence="2">
    <location>
        <begin position="32"/>
        <end position="53"/>
    </location>
</feature>
<dbReference type="PANTHER" id="PTHR45823">
    <property type="entry name" value="T-SNARE COILED-COIL HOMOLOGY DOMAIN-CONTAINING PROTEIN"/>
    <property type="match status" value="1"/>
</dbReference>
<dbReference type="PANTHER" id="PTHR45823:SF1">
    <property type="entry name" value="T-SNARE COILED-COIL HOMOLOGY DOMAIN-CONTAINING PROTEIN"/>
    <property type="match status" value="1"/>
</dbReference>
<evidence type="ECO:0000259" key="3">
    <source>
        <dbReference type="PROSITE" id="PS50158"/>
    </source>
</evidence>
<dbReference type="AlphaFoldDB" id="A0A6J8B5K5"/>
<protein>
    <recommendedName>
        <fullName evidence="3">CCHC-type domain-containing protein</fullName>
    </recommendedName>
</protein>
<keyword evidence="1" id="KW-0862">Zinc</keyword>
<name>A0A6J8B5K5_MYTCO</name>
<dbReference type="SMART" id="SM00343">
    <property type="entry name" value="ZnF_C2HC"/>
    <property type="match status" value="2"/>
</dbReference>
<dbReference type="InterPro" id="IPR001878">
    <property type="entry name" value="Znf_CCHC"/>
</dbReference>
<dbReference type="InterPro" id="IPR036875">
    <property type="entry name" value="Znf_CCHC_sf"/>
</dbReference>
<dbReference type="GO" id="GO:0008270">
    <property type="term" value="F:zinc ion binding"/>
    <property type="evidence" value="ECO:0007669"/>
    <property type="project" value="UniProtKB-KW"/>
</dbReference>
<dbReference type="OrthoDB" id="6277121at2759"/>
<dbReference type="SUPFAM" id="SSF57756">
    <property type="entry name" value="Retrovirus zinc finger-like domains"/>
    <property type="match status" value="1"/>
</dbReference>